<dbReference type="InterPro" id="IPR020977">
    <property type="entry name" value="Beta-casein-like"/>
</dbReference>
<keyword evidence="8" id="KW-1185">Reference proteome</keyword>
<feature type="transmembrane region" description="Helical" evidence="6">
    <location>
        <begin position="212"/>
        <end position="237"/>
    </location>
</feature>
<comment type="similarity">
    <text evidence="2">Belongs to the TMEM54 family.</text>
</comment>
<protein>
    <submittedName>
        <fullName evidence="7">Putative keratinocyte-associated protein 3</fullName>
    </submittedName>
</protein>
<keyword evidence="4 6" id="KW-1133">Transmembrane helix</keyword>
<keyword evidence="3 6" id="KW-0812">Transmembrane</keyword>
<dbReference type="PANTHER" id="PTHR31258:SF1">
    <property type="entry name" value="KERATINOCYTE-ASSOCIATED PROTEIN 3"/>
    <property type="match status" value="1"/>
</dbReference>
<sequence>MRMRTQHNATASGAPQVTQVRLLASYRKWTQYKDKGPRRLMKTGLTLILIGHINFILGAIVHGSVLRHISKPSQHISTEYTVANIISVTSGLLCCKVLSAIKTKLALIGSWFFKPVVSLVALGQASLHKDKGPRRLMKTGLTLILIGHINFILGAIVHGSVLRHISKPSQHISTEYTVANIISVTSGLLSIATGIIAIVVSRNIHVLKLQIGLLIASFLNALLSAACCTGLLMAISVTVAHSGQGLMQGCNDTEVPINARSPVSAQCPFDTTRIYDTTLALWFPCAVLSAVEVALSVWCFIVGLALRGLAPCGKSYIKEQLEEEAQCSPHSQRLIGQRFNPDA</sequence>
<evidence type="ECO:0000256" key="5">
    <source>
        <dbReference type="ARBA" id="ARBA00023136"/>
    </source>
</evidence>
<dbReference type="GO" id="GO:0016020">
    <property type="term" value="C:membrane"/>
    <property type="evidence" value="ECO:0007669"/>
    <property type="project" value="UniProtKB-SubCell"/>
</dbReference>
<evidence type="ECO:0000256" key="6">
    <source>
        <dbReference type="SAM" id="Phobius"/>
    </source>
</evidence>
<accession>A0A2U9BCR9</accession>
<dbReference type="STRING" id="52904.ENSSMAP00000009234"/>
<proteinExistence type="inferred from homology"/>
<reference evidence="7 8" key="1">
    <citation type="submission" date="2017-12" db="EMBL/GenBank/DDBJ databases">
        <title>Integrating genomic resources of turbot (Scophthalmus maximus) in depth evaluation of genetic and physical mapping variation across individuals.</title>
        <authorList>
            <person name="Martinez P."/>
        </authorList>
    </citation>
    <scope>NUCLEOTIDE SEQUENCE [LARGE SCALE GENOMIC DNA]</scope>
</reference>
<evidence type="ECO:0000313" key="8">
    <source>
        <dbReference type="Proteomes" id="UP000246464"/>
    </source>
</evidence>
<feature type="transmembrane region" description="Helical" evidence="6">
    <location>
        <begin position="45"/>
        <end position="65"/>
    </location>
</feature>
<dbReference type="EMBL" id="CP026247">
    <property type="protein sequence ID" value="AWP01777.1"/>
    <property type="molecule type" value="Genomic_DNA"/>
</dbReference>
<feature type="transmembrane region" description="Helical" evidence="6">
    <location>
        <begin position="281"/>
        <end position="306"/>
    </location>
</feature>
<feature type="transmembrane region" description="Helical" evidence="6">
    <location>
        <begin position="106"/>
        <end position="127"/>
    </location>
</feature>
<dbReference type="Proteomes" id="UP000246464">
    <property type="component" value="Chromosome 5"/>
</dbReference>
<dbReference type="AlphaFoldDB" id="A0A2U9BCR9"/>
<feature type="transmembrane region" description="Helical" evidence="6">
    <location>
        <begin position="139"/>
        <end position="161"/>
    </location>
</feature>
<feature type="transmembrane region" description="Helical" evidence="6">
    <location>
        <begin position="181"/>
        <end position="200"/>
    </location>
</feature>
<dbReference type="Pfam" id="PF12304">
    <property type="entry name" value="BCLP"/>
    <property type="match status" value="2"/>
</dbReference>
<evidence type="ECO:0000256" key="3">
    <source>
        <dbReference type="ARBA" id="ARBA00022692"/>
    </source>
</evidence>
<organism evidence="7 8">
    <name type="scientific">Scophthalmus maximus</name>
    <name type="common">Turbot</name>
    <name type="synonym">Psetta maxima</name>
    <dbReference type="NCBI Taxonomy" id="52904"/>
    <lineage>
        <taxon>Eukaryota</taxon>
        <taxon>Metazoa</taxon>
        <taxon>Chordata</taxon>
        <taxon>Craniata</taxon>
        <taxon>Vertebrata</taxon>
        <taxon>Euteleostomi</taxon>
        <taxon>Actinopterygii</taxon>
        <taxon>Neopterygii</taxon>
        <taxon>Teleostei</taxon>
        <taxon>Neoteleostei</taxon>
        <taxon>Acanthomorphata</taxon>
        <taxon>Carangaria</taxon>
        <taxon>Pleuronectiformes</taxon>
        <taxon>Pleuronectoidei</taxon>
        <taxon>Scophthalmidae</taxon>
        <taxon>Scophthalmus</taxon>
    </lineage>
</organism>
<evidence type="ECO:0000256" key="1">
    <source>
        <dbReference type="ARBA" id="ARBA00004141"/>
    </source>
</evidence>
<evidence type="ECO:0000256" key="4">
    <source>
        <dbReference type="ARBA" id="ARBA00022989"/>
    </source>
</evidence>
<keyword evidence="5 6" id="KW-0472">Membrane</keyword>
<gene>
    <name evidence="7" type="ORF">SMAX5B_012580</name>
</gene>
<dbReference type="PANTHER" id="PTHR31258">
    <property type="entry name" value="KERATINOCYTE-ASSOCIATED PROTEIN 3"/>
    <property type="match status" value="1"/>
</dbReference>
<evidence type="ECO:0000313" key="7">
    <source>
        <dbReference type="EMBL" id="AWP01777.1"/>
    </source>
</evidence>
<evidence type="ECO:0000256" key="2">
    <source>
        <dbReference type="ARBA" id="ARBA00011030"/>
    </source>
</evidence>
<comment type="subcellular location">
    <subcellularLocation>
        <location evidence="1">Membrane</location>
        <topology evidence="1">Multi-pass membrane protein</topology>
    </subcellularLocation>
</comment>
<name>A0A2U9BCR9_SCOMX</name>